<reference evidence="1 2" key="1">
    <citation type="submission" date="2012-10" db="EMBL/GenBank/DDBJ databases">
        <authorList>
            <person name="Harkins D.M."/>
            <person name="Durkin A.S."/>
            <person name="Brinkac L.M."/>
            <person name="Haft D.H."/>
            <person name="Selengut J.D."/>
            <person name="Sanka R."/>
            <person name="DePew J."/>
            <person name="Purushe J."/>
            <person name="Whelen A.C."/>
            <person name="Vinetz J.M."/>
            <person name="Sutton G.G."/>
            <person name="Nierman W.C."/>
            <person name="Fouts D.E."/>
        </authorList>
    </citation>
    <scope>NUCLEOTIDE SEQUENCE [LARGE SCALE GENOMIC DNA]</scope>
    <source>
        <strain evidence="1 2">2006001853</strain>
    </source>
</reference>
<accession>A0A828Z1D0</accession>
<protein>
    <submittedName>
        <fullName evidence="1">Uncharacterized protein</fullName>
    </submittedName>
</protein>
<sequence length="39" mass="4659">MFLREVMLVTCKKYEFLMEKNLPIFPAAARARARRETKV</sequence>
<comment type="caution">
    <text evidence="1">The sequence shown here is derived from an EMBL/GenBank/DDBJ whole genome shotgun (WGS) entry which is preliminary data.</text>
</comment>
<dbReference type="Proteomes" id="UP000001338">
    <property type="component" value="Unassembled WGS sequence"/>
</dbReference>
<evidence type="ECO:0000313" key="1">
    <source>
        <dbReference type="EMBL" id="EKR64041.1"/>
    </source>
</evidence>
<dbReference type="AlphaFoldDB" id="A0A828Z1D0"/>
<evidence type="ECO:0000313" key="2">
    <source>
        <dbReference type="Proteomes" id="UP000001338"/>
    </source>
</evidence>
<name>A0A828Z1D0_9LEPT</name>
<dbReference type="EMBL" id="AFLV02000052">
    <property type="protein sequence ID" value="EKR64041.1"/>
    <property type="molecule type" value="Genomic_DNA"/>
</dbReference>
<gene>
    <name evidence="1" type="ORF">LEP1GSC036_0565</name>
</gene>
<proteinExistence type="predicted"/>
<organism evidence="1 2">
    <name type="scientific">Leptospira weilii str. 2006001853</name>
    <dbReference type="NCBI Taxonomy" id="1001589"/>
    <lineage>
        <taxon>Bacteria</taxon>
        <taxon>Pseudomonadati</taxon>
        <taxon>Spirochaetota</taxon>
        <taxon>Spirochaetia</taxon>
        <taxon>Leptospirales</taxon>
        <taxon>Leptospiraceae</taxon>
        <taxon>Leptospira</taxon>
    </lineage>
</organism>